<dbReference type="CDD" id="cd08367">
    <property type="entry name" value="P53"/>
    <property type="match status" value="1"/>
</dbReference>
<keyword evidence="5 11" id="KW-0862">Zinc</keyword>
<keyword evidence="9" id="KW-0804">Transcription</keyword>
<dbReference type="EMBL" id="GEDC01022499">
    <property type="protein sequence ID" value="JAS14799.1"/>
    <property type="molecule type" value="Transcribed_RNA"/>
</dbReference>
<dbReference type="GO" id="GO:0000981">
    <property type="term" value="F:DNA-binding transcription factor activity, RNA polymerase II-specific"/>
    <property type="evidence" value="ECO:0007669"/>
    <property type="project" value="TreeGrafter"/>
</dbReference>
<dbReference type="GO" id="GO:0005634">
    <property type="term" value="C:nucleus"/>
    <property type="evidence" value="ECO:0007669"/>
    <property type="project" value="UniProtKB-SubCell"/>
</dbReference>
<dbReference type="AlphaFoldDB" id="A0A1B6C373"/>
<evidence type="ECO:0000256" key="6">
    <source>
        <dbReference type="ARBA" id="ARBA00023015"/>
    </source>
</evidence>
<comment type="cofactor">
    <cofactor evidence="11">
        <name>Zn(2+)</name>
        <dbReference type="ChEBI" id="CHEBI:29105"/>
    </cofactor>
    <text evidence="11">Binds 1 zinc ion per subunit.</text>
</comment>
<dbReference type="Gene3D" id="2.60.40.720">
    <property type="match status" value="1"/>
</dbReference>
<dbReference type="PANTHER" id="PTHR11447">
    <property type="entry name" value="CELLULAR TUMOR ANTIGEN P53"/>
    <property type="match status" value="1"/>
</dbReference>
<evidence type="ECO:0000256" key="13">
    <source>
        <dbReference type="SAM" id="MobiDB-lite"/>
    </source>
</evidence>
<organism evidence="15">
    <name type="scientific">Clastoptera arizonana</name>
    <name type="common">Arizona spittle bug</name>
    <dbReference type="NCBI Taxonomy" id="38151"/>
    <lineage>
        <taxon>Eukaryota</taxon>
        <taxon>Metazoa</taxon>
        <taxon>Ecdysozoa</taxon>
        <taxon>Arthropoda</taxon>
        <taxon>Hexapoda</taxon>
        <taxon>Insecta</taxon>
        <taxon>Pterygota</taxon>
        <taxon>Neoptera</taxon>
        <taxon>Paraneoptera</taxon>
        <taxon>Hemiptera</taxon>
        <taxon>Auchenorrhyncha</taxon>
        <taxon>Cercopoidea</taxon>
        <taxon>Clastopteridae</taxon>
        <taxon>Clastoptera</taxon>
    </lineage>
</organism>
<feature type="domain" description="p53 DNA-binding" evidence="14">
    <location>
        <begin position="85"/>
        <end position="282"/>
    </location>
</feature>
<gene>
    <name evidence="16" type="ORF">g.39844</name>
    <name evidence="15" type="ORF">g.39845</name>
</gene>
<dbReference type="PANTHER" id="PTHR11447:SF16">
    <property type="entry name" value="P53 PROTEIN LONG FORM VARIANT 1"/>
    <property type="match status" value="1"/>
</dbReference>
<evidence type="ECO:0000256" key="10">
    <source>
        <dbReference type="ARBA" id="ARBA00023242"/>
    </source>
</evidence>
<accession>A0A1B6C373</accession>
<comment type="similarity">
    <text evidence="2">Belongs to the p53 family.</text>
</comment>
<name>A0A1B6C373_9HEMI</name>
<evidence type="ECO:0000256" key="3">
    <source>
        <dbReference type="ARBA" id="ARBA00022703"/>
    </source>
</evidence>
<dbReference type="PRINTS" id="PR00386">
    <property type="entry name" value="P53SUPPRESSR"/>
</dbReference>
<keyword evidence="3" id="KW-0053">Apoptosis</keyword>
<evidence type="ECO:0000256" key="5">
    <source>
        <dbReference type="ARBA" id="ARBA00022833"/>
    </source>
</evidence>
<evidence type="ECO:0000259" key="14">
    <source>
        <dbReference type="Pfam" id="PF00870"/>
    </source>
</evidence>
<feature type="region of interest" description="Disordered" evidence="13">
    <location>
        <begin position="296"/>
        <end position="338"/>
    </location>
</feature>
<evidence type="ECO:0000256" key="9">
    <source>
        <dbReference type="ARBA" id="ARBA00023163"/>
    </source>
</evidence>
<keyword evidence="6" id="KW-0805">Transcription regulation</keyword>
<dbReference type="GO" id="GO:0046872">
    <property type="term" value="F:metal ion binding"/>
    <property type="evidence" value="ECO:0007669"/>
    <property type="project" value="UniProtKB-KW"/>
</dbReference>
<feature type="binding site" evidence="11">
    <location>
        <position position="236"/>
    </location>
    <ligand>
        <name>Zn(2+)</name>
        <dbReference type="ChEBI" id="CHEBI:29105"/>
    </ligand>
</feature>
<evidence type="ECO:0000313" key="15">
    <source>
        <dbReference type="EMBL" id="JAS07739.1"/>
    </source>
</evidence>
<evidence type="ECO:0000256" key="2">
    <source>
        <dbReference type="ARBA" id="ARBA00006167"/>
    </source>
</evidence>
<proteinExistence type="inferred from homology"/>
<protein>
    <recommendedName>
        <fullName evidence="14">p53 DNA-binding domain-containing protein</fullName>
    </recommendedName>
</protein>
<feature type="binding site" evidence="11">
    <location>
        <position position="158"/>
    </location>
    <ligand>
        <name>Zn(2+)</name>
        <dbReference type="ChEBI" id="CHEBI:29105"/>
    </ligand>
</feature>
<dbReference type="GO" id="GO:0006915">
    <property type="term" value="P:apoptotic process"/>
    <property type="evidence" value="ECO:0007669"/>
    <property type="project" value="UniProtKB-KW"/>
</dbReference>
<keyword evidence="8" id="KW-0010">Activator</keyword>
<dbReference type="InterPro" id="IPR002117">
    <property type="entry name" value="p53_tumour_suppressor"/>
</dbReference>
<evidence type="ECO:0000256" key="8">
    <source>
        <dbReference type="ARBA" id="ARBA00023159"/>
    </source>
</evidence>
<keyword evidence="10" id="KW-0539">Nucleus</keyword>
<comment type="subcellular location">
    <subcellularLocation>
        <location evidence="1">Nucleus</location>
    </subcellularLocation>
</comment>
<keyword evidence="4 11" id="KW-0479">Metal-binding</keyword>
<reference evidence="15" key="1">
    <citation type="submission" date="2015-12" db="EMBL/GenBank/DDBJ databases">
        <title>De novo transcriptome assembly of four potential Pierce s Disease insect vectors from Arizona vineyards.</title>
        <authorList>
            <person name="Tassone E.E."/>
        </authorList>
    </citation>
    <scope>NUCLEOTIDE SEQUENCE</scope>
</reference>
<feature type="binding site" evidence="11">
    <location>
        <position position="161"/>
    </location>
    <ligand>
        <name>Zn(2+)</name>
        <dbReference type="ChEBI" id="CHEBI:29105"/>
    </ligand>
</feature>
<dbReference type="EMBL" id="GEDC01029559">
    <property type="protein sequence ID" value="JAS07739.1"/>
    <property type="molecule type" value="Transcribed_RNA"/>
</dbReference>
<evidence type="ECO:0000256" key="7">
    <source>
        <dbReference type="ARBA" id="ARBA00023125"/>
    </source>
</evidence>
<feature type="compositionally biased region" description="Polar residues" evidence="13">
    <location>
        <begin position="325"/>
        <end position="338"/>
    </location>
</feature>
<dbReference type="Pfam" id="PF00870">
    <property type="entry name" value="P53"/>
    <property type="match status" value="1"/>
</dbReference>
<evidence type="ECO:0000256" key="11">
    <source>
        <dbReference type="PIRSR" id="PIRSR602117-1"/>
    </source>
</evidence>
<feature type="site" description="Interaction with DNA" evidence="12">
    <location>
        <position position="104"/>
    </location>
</feature>
<dbReference type="SUPFAM" id="SSF49417">
    <property type="entry name" value="p53-like transcription factors"/>
    <property type="match status" value="1"/>
</dbReference>
<dbReference type="GO" id="GO:0000978">
    <property type="term" value="F:RNA polymerase II cis-regulatory region sequence-specific DNA binding"/>
    <property type="evidence" value="ECO:0007669"/>
    <property type="project" value="TreeGrafter"/>
</dbReference>
<evidence type="ECO:0000256" key="4">
    <source>
        <dbReference type="ARBA" id="ARBA00022723"/>
    </source>
</evidence>
<dbReference type="InterPro" id="IPR012346">
    <property type="entry name" value="p53/RUNT-type_TF_DNA-bd_sf"/>
</dbReference>
<sequence>MAVNNNNNAISSQDSDIMNSDTFDLLMKELKFNPYGPGIGESPLSLSQEYIPYDQLCQVPHNELIEQNEATSNESSPTGTLPPMDEYKGPLDFELLLDGATSSKNSWVYSILLHKVFMDINKILLVQFKINSFTPGLRVRALPVYSLVDVRQKPVNRCTVHSVLDDPERLAHREHNLCKCNEYNWVGHVVQSTHSDARYDYDLQSGRHSVTTPLDAVQPGCDTVTVPYFFTCMTSCVSGMNRNAINLIFTLENMSGEVIGRQTLAVKICSCPKRDERREEKEERINREDAIREGKEIPTLLGKRKRDKSINNKNKKQISSENITPLDNRNISSPPSESIQEQLTNLKEELSELKDNLKEELSEIKNLLQRTYENTLFPTETIKHE</sequence>
<keyword evidence="7" id="KW-0238">DNA-binding</keyword>
<evidence type="ECO:0000256" key="1">
    <source>
        <dbReference type="ARBA" id="ARBA00004123"/>
    </source>
</evidence>
<evidence type="ECO:0000313" key="16">
    <source>
        <dbReference type="EMBL" id="JAS14799.1"/>
    </source>
</evidence>
<dbReference type="InterPro" id="IPR011615">
    <property type="entry name" value="p53_DNA-bd"/>
</dbReference>
<evidence type="ECO:0000256" key="12">
    <source>
        <dbReference type="PIRSR" id="PIRSR602117-2"/>
    </source>
</evidence>
<feature type="binding site" evidence="11">
    <location>
        <position position="232"/>
    </location>
    <ligand>
        <name>Zn(2+)</name>
        <dbReference type="ChEBI" id="CHEBI:29105"/>
    </ligand>
</feature>
<dbReference type="InterPro" id="IPR008967">
    <property type="entry name" value="p53-like_TF_DNA-bd_sf"/>
</dbReference>